<comment type="caution">
    <text evidence="1">The sequence shown here is derived from an EMBL/GenBank/DDBJ whole genome shotgun (WGS) entry which is preliminary data.</text>
</comment>
<evidence type="ECO:0000313" key="2">
    <source>
        <dbReference type="Proteomes" id="UP000004349"/>
    </source>
</evidence>
<accession>F9RIH0</accession>
<name>F9RIH0_9VIBR</name>
<dbReference type="EMBL" id="AFWE01000019">
    <property type="protein sequence ID" value="EGU42399.1"/>
    <property type="molecule type" value="Genomic_DNA"/>
</dbReference>
<proteinExistence type="predicted"/>
<gene>
    <name evidence="1" type="ORF">VIS19158_01480</name>
</gene>
<dbReference type="RefSeq" id="WP_005592751.1">
    <property type="nucleotide sequence ID" value="NZ_AFWE01000019.1"/>
</dbReference>
<sequence>MPKYRTQRSKRHDHCPQCGDIDFICTQYIMNDQIYLYEEQCPRCYDFWQVGLDDYGNNHQLQEGSSAL</sequence>
<dbReference type="Proteomes" id="UP000004349">
    <property type="component" value="Unassembled WGS sequence"/>
</dbReference>
<protein>
    <submittedName>
        <fullName evidence="1">Uncharacterized protein</fullName>
    </submittedName>
</protein>
<reference evidence="1 2" key="1">
    <citation type="journal article" date="2012" name="Int. J. Syst. Evol. Microbiol.">
        <title>Vibrio caribbeanicus sp. nov., isolated from the marine sponge Scleritoderma cyanea.</title>
        <authorList>
            <person name="Hoffmann M."/>
            <person name="Monday S.R."/>
            <person name="Allard M.W."/>
            <person name="Strain E.A."/>
            <person name="Whittaker P."/>
            <person name="Naum M."/>
            <person name="McCarthy P.J."/>
            <person name="Lopez J.V."/>
            <person name="Fischer M."/>
            <person name="Brown E.W."/>
        </authorList>
    </citation>
    <scope>NUCLEOTIDE SEQUENCE [LARGE SCALE GENOMIC DNA]</scope>
    <source>
        <strain evidence="1 2">LMG 19158</strain>
    </source>
</reference>
<evidence type="ECO:0000313" key="1">
    <source>
        <dbReference type="EMBL" id="EGU42399.1"/>
    </source>
</evidence>
<dbReference type="AlphaFoldDB" id="F9RIH0"/>
<organism evidence="1 2">
    <name type="scientific">Vibrio scophthalmi LMG 19158</name>
    <dbReference type="NCBI Taxonomy" id="870967"/>
    <lineage>
        <taxon>Bacteria</taxon>
        <taxon>Pseudomonadati</taxon>
        <taxon>Pseudomonadota</taxon>
        <taxon>Gammaproteobacteria</taxon>
        <taxon>Vibrionales</taxon>
        <taxon>Vibrionaceae</taxon>
        <taxon>Vibrio</taxon>
    </lineage>
</organism>